<protein>
    <submittedName>
        <fullName evidence="1">Uncharacterized protein</fullName>
    </submittedName>
</protein>
<dbReference type="EMBL" id="BAAAUG010000020">
    <property type="protein sequence ID" value="GAA3088512.1"/>
    <property type="molecule type" value="Genomic_DNA"/>
</dbReference>
<comment type="caution">
    <text evidence="1">The sequence shown here is derived from an EMBL/GenBank/DDBJ whole genome shotgun (WGS) entry which is preliminary data.</text>
</comment>
<dbReference type="Proteomes" id="UP001501637">
    <property type="component" value="Unassembled WGS sequence"/>
</dbReference>
<evidence type="ECO:0000313" key="1">
    <source>
        <dbReference type="EMBL" id="GAA3088512.1"/>
    </source>
</evidence>
<reference evidence="2" key="1">
    <citation type="journal article" date="2019" name="Int. J. Syst. Evol. Microbiol.">
        <title>The Global Catalogue of Microorganisms (GCM) 10K type strain sequencing project: providing services to taxonomists for standard genome sequencing and annotation.</title>
        <authorList>
            <consortium name="The Broad Institute Genomics Platform"/>
            <consortium name="The Broad Institute Genome Sequencing Center for Infectious Disease"/>
            <person name="Wu L."/>
            <person name="Ma J."/>
        </authorList>
    </citation>
    <scope>NUCLEOTIDE SEQUENCE [LARGE SCALE GENOMIC DNA]</scope>
    <source>
        <strain evidence="2">JCM 9092</strain>
    </source>
</reference>
<name>A0ABP6M8C9_9ACTN</name>
<gene>
    <name evidence="1" type="ORF">GCM10010449_10280</name>
</gene>
<proteinExistence type="predicted"/>
<organism evidence="1 2">
    <name type="scientific">Streptomyces rectiviolaceus</name>
    <dbReference type="NCBI Taxonomy" id="332591"/>
    <lineage>
        <taxon>Bacteria</taxon>
        <taxon>Bacillati</taxon>
        <taxon>Actinomycetota</taxon>
        <taxon>Actinomycetes</taxon>
        <taxon>Kitasatosporales</taxon>
        <taxon>Streptomycetaceae</taxon>
        <taxon>Streptomyces</taxon>
    </lineage>
</organism>
<accession>A0ABP6M8C9</accession>
<keyword evidence="2" id="KW-1185">Reference proteome</keyword>
<dbReference type="RefSeq" id="WP_344519212.1">
    <property type="nucleotide sequence ID" value="NZ_BAAAUG010000020.1"/>
</dbReference>
<evidence type="ECO:0000313" key="2">
    <source>
        <dbReference type="Proteomes" id="UP001501637"/>
    </source>
</evidence>
<sequence>MSGDGDNGGGAHVQIGSITGGSQAFGAHGRAVSTNQTVVVSDPRQQHLLTQVRALRGELHQAAELTADDEALDAELGEVEREIGRAGHGDSGLLGRLRARLEQYGAAAATAASVTAVLQAIAQVTG</sequence>